<keyword evidence="4 8" id="KW-0564">Palmitate</keyword>
<comment type="function">
    <text evidence="8">Part of the Tol-Pal system, which plays a role in outer membrane invagination during cell division and is important for maintaining outer membrane integrity.</text>
</comment>
<dbReference type="Pfam" id="PF00691">
    <property type="entry name" value="OmpA"/>
    <property type="match status" value="1"/>
</dbReference>
<accession>A0A0M4M2J6</accession>
<keyword evidence="5 8" id="KW-0998">Cell outer membrane</keyword>
<feature type="domain" description="OmpA-like" evidence="9">
    <location>
        <begin position="58"/>
        <end position="175"/>
    </location>
</feature>
<dbReference type="SUPFAM" id="SSF103088">
    <property type="entry name" value="OmpA-like"/>
    <property type="match status" value="1"/>
</dbReference>
<dbReference type="InterPro" id="IPR039001">
    <property type="entry name" value="Pal"/>
</dbReference>
<keyword evidence="2 8" id="KW-0732">Signal</keyword>
<dbReference type="Proteomes" id="UP000057213">
    <property type="component" value="Chromosome"/>
</dbReference>
<dbReference type="GO" id="GO:0051301">
    <property type="term" value="P:cell division"/>
    <property type="evidence" value="ECO:0007669"/>
    <property type="project" value="UniProtKB-UniRule"/>
</dbReference>
<comment type="subcellular location">
    <subcellularLocation>
        <location evidence="8">Cell outer membrane</location>
        <topology evidence="8">Lipid-anchor</topology>
    </subcellularLocation>
</comment>
<dbReference type="InterPro" id="IPR036737">
    <property type="entry name" value="OmpA-like_sf"/>
</dbReference>
<dbReference type="PROSITE" id="PS51123">
    <property type="entry name" value="OMPA_2"/>
    <property type="match status" value="1"/>
</dbReference>
<keyword evidence="7 8" id="KW-0131">Cell cycle</keyword>
<dbReference type="PATRIC" id="fig|1318743.3.peg.310"/>
<evidence type="ECO:0000256" key="5">
    <source>
        <dbReference type="ARBA" id="ARBA00023237"/>
    </source>
</evidence>
<dbReference type="EMBL" id="CP010401">
    <property type="protein sequence ID" value="ALE03112.1"/>
    <property type="molecule type" value="Genomic_DNA"/>
</dbReference>
<dbReference type="PROSITE" id="PS51257">
    <property type="entry name" value="PROKAR_LIPOPROTEIN"/>
    <property type="match status" value="1"/>
</dbReference>
<evidence type="ECO:0000313" key="11">
    <source>
        <dbReference type="Proteomes" id="UP000057213"/>
    </source>
</evidence>
<keyword evidence="3 8" id="KW-0472">Membrane</keyword>
<evidence type="ECO:0000256" key="2">
    <source>
        <dbReference type="ARBA" id="ARBA00022729"/>
    </source>
</evidence>
<dbReference type="KEGG" id="banc:PU02_0298"/>
<dbReference type="InterPro" id="IPR006664">
    <property type="entry name" value="OMP_bac"/>
</dbReference>
<dbReference type="Gene3D" id="3.30.1330.60">
    <property type="entry name" value="OmpA-like domain"/>
    <property type="match status" value="1"/>
</dbReference>
<dbReference type="PRINTS" id="PR01021">
    <property type="entry name" value="OMPADOMAIN"/>
</dbReference>
<comment type="subunit">
    <text evidence="8">The Tol-Pal system is composed of five core proteins: the inner membrane proteins TolA, TolQ and TolR, the periplasmic protein TolB and the outer membrane protein Pal. They form a network linking the inner and outer membranes and the peptidoglycan layer.</text>
</comment>
<dbReference type="OrthoDB" id="9809164at2"/>
<evidence type="ECO:0000256" key="6">
    <source>
        <dbReference type="ARBA" id="ARBA00023288"/>
    </source>
</evidence>
<dbReference type="AlphaFoldDB" id="A0A0M4M2J6"/>
<dbReference type="InterPro" id="IPR014169">
    <property type="entry name" value="Pal_lipo_C"/>
</dbReference>
<comment type="similarity">
    <text evidence="8">Belongs to the Pal lipoprotein family.</text>
</comment>
<dbReference type="CDD" id="cd07185">
    <property type="entry name" value="OmpA_C-like"/>
    <property type="match status" value="1"/>
</dbReference>
<keyword evidence="11" id="KW-1185">Reference proteome</keyword>
<dbReference type="InterPro" id="IPR006665">
    <property type="entry name" value="OmpA-like"/>
</dbReference>
<dbReference type="InterPro" id="IPR050330">
    <property type="entry name" value="Bact_OuterMem_StrucFunc"/>
</dbReference>
<reference evidence="10 11" key="1">
    <citation type="journal article" date="2015" name="Genome Announc.">
        <title>Complete Genome Sequence of Bartonella ancashensis Strain 20.00, Isolated from the Blood of a Patient with Verruga Peruana.</title>
        <authorList>
            <person name="Hang J."/>
            <person name="Mullins K.E."/>
            <person name="Clifford R.J."/>
            <person name="Onmus-Leone F."/>
            <person name="Yang Y."/>
            <person name="Jiang J."/>
            <person name="Leguia M."/>
            <person name="Kasper M.R."/>
            <person name="Maguina C."/>
            <person name="Lesho E.P."/>
            <person name="Jarman R.G."/>
            <person name="Richards A.L."/>
            <person name="Blazes D."/>
        </authorList>
    </citation>
    <scope>NUCLEOTIDE SEQUENCE [LARGE SCALE GENOMIC DNA]</scope>
    <source>
        <strain evidence="10 11">20.00</strain>
    </source>
</reference>
<protein>
    <recommendedName>
        <fullName evidence="8">Peptidoglycan-associated lipoprotein</fullName>
        <shortName evidence="8">PAL</shortName>
    </recommendedName>
</protein>
<dbReference type="PANTHER" id="PTHR30329:SF21">
    <property type="entry name" value="LIPOPROTEIN YIAD-RELATED"/>
    <property type="match status" value="1"/>
</dbReference>
<organism evidence="10 11">
    <name type="scientific">Bartonella ancashensis</name>
    <dbReference type="NCBI Taxonomy" id="1318743"/>
    <lineage>
        <taxon>Bacteria</taxon>
        <taxon>Pseudomonadati</taxon>
        <taxon>Pseudomonadota</taxon>
        <taxon>Alphaproteobacteria</taxon>
        <taxon>Hyphomicrobiales</taxon>
        <taxon>Bartonellaceae</taxon>
        <taxon>Bartonella</taxon>
    </lineage>
</organism>
<dbReference type="PANTHER" id="PTHR30329">
    <property type="entry name" value="STATOR ELEMENT OF FLAGELLAR MOTOR COMPLEX"/>
    <property type="match status" value="1"/>
</dbReference>
<name>A0A0M4M2J6_9HYPH</name>
<keyword evidence="6 8" id="KW-0449">Lipoprotein</keyword>
<evidence type="ECO:0000256" key="4">
    <source>
        <dbReference type="ARBA" id="ARBA00023139"/>
    </source>
</evidence>
<dbReference type="STRING" id="1318743.PU02_0298"/>
<evidence type="ECO:0000259" key="9">
    <source>
        <dbReference type="PROSITE" id="PS51123"/>
    </source>
</evidence>
<keyword evidence="1 8" id="KW-0132">Cell division</keyword>
<evidence type="ECO:0000256" key="7">
    <source>
        <dbReference type="ARBA" id="ARBA00023306"/>
    </source>
</evidence>
<dbReference type="RefSeq" id="WP_053943758.1">
    <property type="nucleotide sequence ID" value="NZ_CP010401.1"/>
</dbReference>
<dbReference type="GO" id="GO:0009279">
    <property type="term" value="C:cell outer membrane"/>
    <property type="evidence" value="ECO:0007669"/>
    <property type="project" value="UniProtKB-SubCell"/>
</dbReference>
<evidence type="ECO:0000256" key="8">
    <source>
        <dbReference type="HAMAP-Rule" id="MF_02204"/>
    </source>
</evidence>
<sequence length="177" mass="19727">MRSVQKGIYPLSLVFLCLFAVAGCSRKGFNYNRDADLSMQGVGAGHNAQISRAMPGSVREFTVSVGDRVFFSLDSSSVEEEAKPILRRQAEWLLRYPHYRITIEGHADDRGTREYNLALGQSRAVSVRDYLISLGVSPRRMETISYGKERPVAVCDNASCWNQNRRAVIAISAVEGH</sequence>
<dbReference type="HAMAP" id="MF_02204">
    <property type="entry name" value="Pal"/>
    <property type="match status" value="1"/>
</dbReference>
<dbReference type="NCBIfam" id="TIGR02802">
    <property type="entry name" value="Pal_lipo"/>
    <property type="match status" value="1"/>
</dbReference>
<evidence type="ECO:0000256" key="1">
    <source>
        <dbReference type="ARBA" id="ARBA00022618"/>
    </source>
</evidence>
<proteinExistence type="inferred from homology"/>
<evidence type="ECO:0000313" key="10">
    <source>
        <dbReference type="EMBL" id="ALE03112.1"/>
    </source>
</evidence>
<gene>
    <name evidence="8" type="primary">pal</name>
    <name evidence="10" type="ORF">PU02_0298</name>
</gene>
<evidence type="ECO:0000256" key="3">
    <source>
        <dbReference type="ARBA" id="ARBA00023136"/>
    </source>
</evidence>